<accession>A0A8J9S1A4</accession>
<dbReference type="EMBL" id="OU594953">
    <property type="protein sequence ID" value="CAG9279693.1"/>
    <property type="molecule type" value="Genomic_DNA"/>
</dbReference>
<evidence type="ECO:0000256" key="1">
    <source>
        <dbReference type="ARBA" id="ARBA00010126"/>
    </source>
</evidence>
<name>A0A8J9S1A4_PHATR</name>
<proteinExistence type="inferred from homology"/>
<organism evidence="5">
    <name type="scientific">Phaeodactylum tricornutum</name>
    <name type="common">Diatom</name>
    <dbReference type="NCBI Taxonomy" id="2850"/>
    <lineage>
        <taxon>Eukaryota</taxon>
        <taxon>Sar</taxon>
        <taxon>Stramenopiles</taxon>
        <taxon>Ochrophyta</taxon>
        <taxon>Bacillariophyta</taxon>
        <taxon>Bacillariophyceae</taxon>
        <taxon>Bacillariophycidae</taxon>
        <taxon>Naviculales</taxon>
        <taxon>Phaeodactylaceae</taxon>
        <taxon>Phaeodactylum</taxon>
    </lineage>
</organism>
<feature type="region of interest" description="Disordered" evidence="3">
    <location>
        <begin position="14"/>
        <end position="64"/>
    </location>
</feature>
<dbReference type="InterPro" id="IPR018612">
    <property type="entry name" value="NSRP1_N"/>
</dbReference>
<evidence type="ECO:0000259" key="4">
    <source>
        <dbReference type="Pfam" id="PF09745"/>
    </source>
</evidence>
<dbReference type="AlphaFoldDB" id="A0A8J9S1A4"/>
<evidence type="ECO:0000256" key="3">
    <source>
        <dbReference type="SAM" id="MobiDB-lite"/>
    </source>
</evidence>
<dbReference type="Pfam" id="PF09745">
    <property type="entry name" value="NSRP1_N"/>
    <property type="match status" value="1"/>
</dbReference>
<feature type="region of interest" description="Disordered" evidence="3">
    <location>
        <begin position="217"/>
        <end position="242"/>
    </location>
</feature>
<keyword evidence="2" id="KW-0175">Coiled coil</keyword>
<feature type="compositionally biased region" description="Basic and acidic residues" evidence="3">
    <location>
        <begin position="287"/>
        <end position="299"/>
    </location>
</feature>
<protein>
    <recommendedName>
        <fullName evidence="4">Nuclear speckle splicing regulatory protein 1 N-terminal domain-containing protein</fullName>
    </recommendedName>
</protein>
<sequence>MNINLGSAIAKSSKGTISTGLNKRGGSGTKGNVFDNDTDEDVDDPVSQSDIDSRPATSSRNAVNQALRKEQEVLRKRAQSAMAEADAATYDYDAVYDSLHPSFTTKANMDAPANNKKSRYIQDLLQTAQVRAQERDIIKERQIAKEQAAEEEANIEFRGKDKFVTSAYRRELQLRKDWQVSQLKEEEKEAANDVTKREHGMANFYGNFARNVAVGGSTAPESVESDLPDTRSEKTTNVAGESASKLNFMDGFECPADDAKSGKSDFTGKDVDSYREAGQPSEQATLSRREQRERKVSEARTRYFQRKGISAV</sequence>
<reference evidence="5" key="1">
    <citation type="submission" date="2022-02" db="EMBL/GenBank/DDBJ databases">
        <authorList>
            <person name="Giguere J D."/>
        </authorList>
    </citation>
    <scope>NUCLEOTIDE SEQUENCE</scope>
    <source>
        <strain evidence="5">CCAP 1055/1</strain>
    </source>
</reference>
<dbReference type="PANTHER" id="PTHR30060">
    <property type="entry name" value="INNER MEMBRANE PROTEIN"/>
    <property type="match status" value="1"/>
</dbReference>
<comment type="similarity">
    <text evidence="1">Belongs to the NSRP1 family.</text>
</comment>
<gene>
    <name evidence="5" type="ORF">PTTT1_LOCUS10899</name>
</gene>
<feature type="compositionally biased region" description="Polar residues" evidence="3">
    <location>
        <begin position="46"/>
        <end position="64"/>
    </location>
</feature>
<dbReference type="PANTHER" id="PTHR30060:SF0">
    <property type="entry name" value="COILED-COIL PROTEIN (DUF2040)-RELATED"/>
    <property type="match status" value="1"/>
</dbReference>
<dbReference type="Proteomes" id="UP000836788">
    <property type="component" value="Chromosome 12"/>
</dbReference>
<evidence type="ECO:0000313" key="5">
    <source>
        <dbReference type="EMBL" id="CAG9279693.1"/>
    </source>
</evidence>
<feature type="region of interest" description="Disordered" evidence="3">
    <location>
        <begin position="256"/>
        <end position="299"/>
    </location>
</feature>
<evidence type="ECO:0000256" key="2">
    <source>
        <dbReference type="ARBA" id="ARBA00023054"/>
    </source>
</evidence>
<feature type="domain" description="Nuclear speckle splicing regulatory protein 1 N-terminal" evidence="4">
    <location>
        <begin position="76"/>
        <end position="196"/>
    </location>
</feature>
<dbReference type="GO" id="GO:0000381">
    <property type="term" value="P:regulation of alternative mRNA splicing, via spliceosome"/>
    <property type="evidence" value="ECO:0007669"/>
    <property type="project" value="InterPro"/>
</dbReference>
<feature type="compositionally biased region" description="Basic and acidic residues" evidence="3">
    <location>
        <begin position="257"/>
        <end position="275"/>
    </location>
</feature>